<dbReference type="PANTHER" id="PTHR42693:SF53">
    <property type="entry name" value="ENDO-4-O-SULFATASE"/>
    <property type="match status" value="1"/>
</dbReference>
<name>A0A1H9UVD0_9SPHI</name>
<evidence type="ECO:0000256" key="2">
    <source>
        <dbReference type="ARBA" id="ARBA00022801"/>
    </source>
</evidence>
<evidence type="ECO:0000256" key="1">
    <source>
        <dbReference type="ARBA" id="ARBA00008779"/>
    </source>
</evidence>
<accession>A0A1H9UVD0</accession>
<dbReference type="CDD" id="cd16026">
    <property type="entry name" value="GALNS_like"/>
    <property type="match status" value="1"/>
</dbReference>
<dbReference type="OrthoDB" id="9764377at2"/>
<reference evidence="4 5" key="1">
    <citation type="submission" date="2016-10" db="EMBL/GenBank/DDBJ databases">
        <authorList>
            <person name="de Groot N.N."/>
        </authorList>
    </citation>
    <scope>NUCLEOTIDE SEQUENCE [LARGE SCALE GENOMIC DNA]</scope>
    <source>
        <strain evidence="4 5">DSM 18610</strain>
    </source>
</reference>
<keyword evidence="2" id="KW-0378">Hydrolase</keyword>
<dbReference type="InterPro" id="IPR000917">
    <property type="entry name" value="Sulfatase_N"/>
</dbReference>
<feature type="domain" description="Sulfatase N-terminal" evidence="3">
    <location>
        <begin position="35"/>
        <end position="354"/>
    </location>
</feature>
<dbReference type="GO" id="GO:0004065">
    <property type="term" value="F:arylsulfatase activity"/>
    <property type="evidence" value="ECO:0007669"/>
    <property type="project" value="TreeGrafter"/>
</dbReference>
<dbReference type="EMBL" id="FOGG01000034">
    <property type="protein sequence ID" value="SES13301.1"/>
    <property type="molecule type" value="Genomic_DNA"/>
</dbReference>
<keyword evidence="5" id="KW-1185">Reference proteome</keyword>
<dbReference type="PANTHER" id="PTHR42693">
    <property type="entry name" value="ARYLSULFATASE FAMILY MEMBER"/>
    <property type="match status" value="1"/>
</dbReference>
<evidence type="ECO:0000313" key="5">
    <source>
        <dbReference type="Proteomes" id="UP000199572"/>
    </source>
</evidence>
<sequence length="491" mass="54571">MNSKKIALLCVVAGTIVLLLFSSLIVHEKPKVNPPNIVLILMDDLGYGDLGCYGALQYQTPNIDKLAANGVRFTNFLVAQPVCSASRAGLLTGCYPNRIGIAGALYPNSKLGLNPAETTIADLLKATGYATAMFGKWHLGDKPEFSPNKQGFNEYVGLPYSNDMWPVDYDGLPIPKNIEHRKKNYPALPLLSNSDTLEYIRTLDDQSKLTGIYTEKAINFIKRHQNSPFFIYLPHSMPHVPISASARFKGKSKQGTFGDVMMEIDWSVGEIMKTLRESGLENNTIVIFTSDNGPWINYGNHAGSTGGLREGKGNTFEGGQRVPCLIQWKGIAPAGTICNKLTSTIDFLPTISKICDAKLPDHKIDGVDILPLIKGNLERHPRKVFYYYYGKNNLEAVRQEDWKLILPHQGRSYYGQLPKNDGFPGTVSESTLFPLALYDLRRDPAENYDVKELYPEIVSQLQKIAEEARADLGDDLTQRKGKNIRPSNVLK</sequence>
<dbReference type="Proteomes" id="UP000199572">
    <property type="component" value="Unassembled WGS sequence"/>
</dbReference>
<organism evidence="4 5">
    <name type="scientific">Pedobacter rhizosphaerae</name>
    <dbReference type="NCBI Taxonomy" id="390241"/>
    <lineage>
        <taxon>Bacteria</taxon>
        <taxon>Pseudomonadati</taxon>
        <taxon>Bacteroidota</taxon>
        <taxon>Sphingobacteriia</taxon>
        <taxon>Sphingobacteriales</taxon>
        <taxon>Sphingobacteriaceae</taxon>
        <taxon>Pedobacter</taxon>
    </lineage>
</organism>
<dbReference type="InterPro" id="IPR017850">
    <property type="entry name" value="Alkaline_phosphatase_core_sf"/>
</dbReference>
<evidence type="ECO:0000313" key="4">
    <source>
        <dbReference type="EMBL" id="SES13301.1"/>
    </source>
</evidence>
<gene>
    <name evidence="4" type="ORF">SAMN04488023_13429</name>
</gene>
<protein>
    <submittedName>
        <fullName evidence="4">Arylsulfatase</fullName>
    </submittedName>
</protein>
<dbReference type="SUPFAM" id="SSF53649">
    <property type="entry name" value="Alkaline phosphatase-like"/>
    <property type="match status" value="1"/>
</dbReference>
<dbReference type="AlphaFoldDB" id="A0A1H9UVD0"/>
<dbReference type="Gene3D" id="3.40.720.10">
    <property type="entry name" value="Alkaline Phosphatase, subunit A"/>
    <property type="match status" value="1"/>
</dbReference>
<comment type="similarity">
    <text evidence="1">Belongs to the sulfatase family.</text>
</comment>
<dbReference type="Pfam" id="PF14707">
    <property type="entry name" value="Sulfatase_C"/>
    <property type="match status" value="1"/>
</dbReference>
<dbReference type="Pfam" id="PF00884">
    <property type="entry name" value="Sulfatase"/>
    <property type="match status" value="1"/>
</dbReference>
<proteinExistence type="inferred from homology"/>
<evidence type="ECO:0000259" key="3">
    <source>
        <dbReference type="Pfam" id="PF00884"/>
    </source>
</evidence>
<dbReference type="InterPro" id="IPR050738">
    <property type="entry name" value="Sulfatase"/>
</dbReference>
<dbReference type="Gene3D" id="3.30.1120.10">
    <property type="match status" value="1"/>
</dbReference>
<dbReference type="STRING" id="390241.SAMN04488023_13429"/>